<accession>A0A7X5HWH3</accession>
<comment type="similarity">
    <text evidence="2 7">Belongs to the pseudouridine synthase RluA family.</text>
</comment>
<dbReference type="Pfam" id="PF00849">
    <property type="entry name" value="PseudoU_synth_2"/>
    <property type="match status" value="1"/>
</dbReference>
<dbReference type="Gene3D" id="3.10.290.10">
    <property type="entry name" value="RNA-binding S4 domain"/>
    <property type="match status" value="1"/>
</dbReference>
<feature type="domain" description="RNA-binding S4" evidence="8">
    <location>
        <begin position="15"/>
        <end position="72"/>
    </location>
</feature>
<evidence type="ECO:0000256" key="3">
    <source>
        <dbReference type="ARBA" id="ARBA00022884"/>
    </source>
</evidence>
<gene>
    <name evidence="9" type="ORF">GXN74_09285</name>
</gene>
<keyword evidence="4 7" id="KW-0413">Isomerase</keyword>
<name>A0A7X5HWH3_9FIRM</name>
<sequence length="306" mass="35176">MENEWNLQVELSEPVRIDKYLSQQFPEQTRTYLQNLIKEGKVLVEGKVVKANHKVCTGEHIRVEIPPLEPLEITASDLDLDIVYEDKELLVVNKPQGMVVHPAPGHAEGTLVNGILHHCKKELSGINGVARPGIVHRIDKDTSGLLIVCKTDRAHLSIARQLKEHTIVRRYEAIVHNEIAEEEGTIEGPIGRHPVHRKMMCINEKNGKPAVTHYRVLEHFRRFTHVECRLETGRTHQIRVHMASRNHPILGDPVYGPKREQFRLKGQALHARTIGFKHPITGEYMEFTSELPQYFKELLEKLRHIR</sequence>
<dbReference type="InterPro" id="IPR006145">
    <property type="entry name" value="PsdUridine_synth_RsuA/RluA"/>
</dbReference>
<organism evidence="9 10">
    <name type="scientific">Anaerotalea alkaliphila</name>
    <dbReference type="NCBI Taxonomy" id="2662126"/>
    <lineage>
        <taxon>Bacteria</taxon>
        <taxon>Bacillati</taxon>
        <taxon>Bacillota</taxon>
        <taxon>Clostridia</taxon>
        <taxon>Eubacteriales</taxon>
        <taxon>Anaerotalea</taxon>
    </lineage>
</organism>
<dbReference type="InterPro" id="IPR006225">
    <property type="entry name" value="PsdUridine_synth_RluC/D"/>
</dbReference>
<dbReference type="NCBIfam" id="TIGR00005">
    <property type="entry name" value="rluA_subfam"/>
    <property type="match status" value="1"/>
</dbReference>
<dbReference type="SUPFAM" id="SSF55120">
    <property type="entry name" value="Pseudouridine synthase"/>
    <property type="match status" value="1"/>
</dbReference>
<reference evidence="9 10" key="1">
    <citation type="submission" date="2020-01" db="EMBL/GenBank/DDBJ databases">
        <title>Anaeroalcalibacter tamaniensis gen. nov., sp. nov., moderately halophilic strictly anaerobic fermenter bacterium from mud volcano of Taman peninsula.</title>
        <authorList>
            <person name="Frolova A."/>
            <person name="Merkel A.Y."/>
            <person name="Slobodkin A.I."/>
        </authorList>
    </citation>
    <scope>NUCLEOTIDE SEQUENCE [LARGE SCALE GENOMIC DNA]</scope>
    <source>
        <strain evidence="9 10">F-3ap</strain>
    </source>
</reference>
<dbReference type="PROSITE" id="PS01129">
    <property type="entry name" value="PSI_RLU"/>
    <property type="match status" value="1"/>
</dbReference>
<dbReference type="Pfam" id="PF01479">
    <property type="entry name" value="S4"/>
    <property type="match status" value="1"/>
</dbReference>
<keyword evidence="3 6" id="KW-0694">RNA-binding</keyword>
<dbReference type="GO" id="GO:0003723">
    <property type="term" value="F:RNA binding"/>
    <property type="evidence" value="ECO:0007669"/>
    <property type="project" value="UniProtKB-KW"/>
</dbReference>
<comment type="caution">
    <text evidence="9">The sequence shown here is derived from an EMBL/GenBank/DDBJ whole genome shotgun (WGS) entry which is preliminary data.</text>
</comment>
<dbReference type="PANTHER" id="PTHR21600">
    <property type="entry name" value="MITOCHONDRIAL RNA PSEUDOURIDINE SYNTHASE"/>
    <property type="match status" value="1"/>
</dbReference>
<protein>
    <recommendedName>
        <fullName evidence="7">Pseudouridine synthase</fullName>
        <ecNumber evidence="7">5.4.99.-</ecNumber>
    </recommendedName>
</protein>
<dbReference type="InterPro" id="IPR036986">
    <property type="entry name" value="S4_RNA-bd_sf"/>
</dbReference>
<comment type="catalytic activity">
    <reaction evidence="1 7">
        <text>a uridine in RNA = a pseudouridine in RNA</text>
        <dbReference type="Rhea" id="RHEA:48348"/>
        <dbReference type="Rhea" id="RHEA-COMP:12068"/>
        <dbReference type="Rhea" id="RHEA-COMP:12069"/>
        <dbReference type="ChEBI" id="CHEBI:65314"/>
        <dbReference type="ChEBI" id="CHEBI:65315"/>
    </reaction>
</comment>
<evidence type="ECO:0000256" key="1">
    <source>
        <dbReference type="ARBA" id="ARBA00000073"/>
    </source>
</evidence>
<dbReference type="EC" id="5.4.99.-" evidence="7"/>
<evidence type="ECO:0000313" key="9">
    <source>
        <dbReference type="EMBL" id="NDL67932.1"/>
    </source>
</evidence>
<evidence type="ECO:0000256" key="6">
    <source>
        <dbReference type="PROSITE-ProRule" id="PRU00182"/>
    </source>
</evidence>
<evidence type="ECO:0000259" key="8">
    <source>
        <dbReference type="SMART" id="SM00363"/>
    </source>
</evidence>
<dbReference type="CDD" id="cd00165">
    <property type="entry name" value="S4"/>
    <property type="match status" value="1"/>
</dbReference>
<dbReference type="CDD" id="cd02869">
    <property type="entry name" value="PseudoU_synth_RluA_like"/>
    <property type="match status" value="1"/>
</dbReference>
<feature type="active site" evidence="5">
    <location>
        <position position="139"/>
    </location>
</feature>
<dbReference type="InterPro" id="IPR050188">
    <property type="entry name" value="RluA_PseudoU_synthase"/>
</dbReference>
<comment type="function">
    <text evidence="7">Responsible for synthesis of pseudouridine from uracil.</text>
</comment>
<dbReference type="PROSITE" id="PS50889">
    <property type="entry name" value="S4"/>
    <property type="match status" value="1"/>
</dbReference>
<dbReference type="AlphaFoldDB" id="A0A7X5HWH3"/>
<dbReference type="GO" id="GO:0000455">
    <property type="term" value="P:enzyme-directed rRNA pseudouridine synthesis"/>
    <property type="evidence" value="ECO:0007669"/>
    <property type="project" value="UniProtKB-ARBA"/>
</dbReference>
<evidence type="ECO:0000313" key="10">
    <source>
        <dbReference type="Proteomes" id="UP000461585"/>
    </source>
</evidence>
<dbReference type="SMART" id="SM00363">
    <property type="entry name" value="S4"/>
    <property type="match status" value="1"/>
</dbReference>
<proteinExistence type="inferred from homology"/>
<dbReference type="InterPro" id="IPR020103">
    <property type="entry name" value="PsdUridine_synth_cat_dom_sf"/>
</dbReference>
<dbReference type="PANTHER" id="PTHR21600:SF44">
    <property type="entry name" value="RIBOSOMAL LARGE SUBUNIT PSEUDOURIDINE SYNTHASE D"/>
    <property type="match status" value="1"/>
</dbReference>
<evidence type="ECO:0000256" key="7">
    <source>
        <dbReference type="RuleBase" id="RU362028"/>
    </source>
</evidence>
<dbReference type="Proteomes" id="UP000461585">
    <property type="component" value="Unassembled WGS sequence"/>
</dbReference>
<dbReference type="EMBL" id="JAAEEH010000024">
    <property type="protein sequence ID" value="NDL67932.1"/>
    <property type="molecule type" value="Genomic_DNA"/>
</dbReference>
<dbReference type="GO" id="GO:0120159">
    <property type="term" value="F:rRNA pseudouridine synthase activity"/>
    <property type="evidence" value="ECO:0007669"/>
    <property type="project" value="UniProtKB-ARBA"/>
</dbReference>
<evidence type="ECO:0000256" key="4">
    <source>
        <dbReference type="ARBA" id="ARBA00023235"/>
    </source>
</evidence>
<dbReference type="Gene3D" id="3.30.2350.10">
    <property type="entry name" value="Pseudouridine synthase"/>
    <property type="match status" value="1"/>
</dbReference>
<dbReference type="SUPFAM" id="SSF55174">
    <property type="entry name" value="Alpha-L RNA-binding motif"/>
    <property type="match status" value="1"/>
</dbReference>
<dbReference type="FunFam" id="3.30.2350.10:FF:000006">
    <property type="entry name" value="Pseudouridine synthase"/>
    <property type="match status" value="1"/>
</dbReference>
<dbReference type="RefSeq" id="WP_162370656.1">
    <property type="nucleotide sequence ID" value="NZ_JAAEEH010000024.1"/>
</dbReference>
<keyword evidence="10" id="KW-1185">Reference proteome</keyword>
<dbReference type="InterPro" id="IPR006224">
    <property type="entry name" value="PsdUridine_synth_RluA-like_CS"/>
</dbReference>
<dbReference type="InterPro" id="IPR002942">
    <property type="entry name" value="S4_RNA-bd"/>
</dbReference>
<evidence type="ECO:0000256" key="5">
    <source>
        <dbReference type="PIRSR" id="PIRSR606225-1"/>
    </source>
</evidence>
<evidence type="ECO:0000256" key="2">
    <source>
        <dbReference type="ARBA" id="ARBA00010876"/>
    </source>
</evidence>